<keyword evidence="1" id="KW-1185">Reference proteome</keyword>
<organism evidence="1 2">
    <name type="scientific">Ascaris lumbricoides</name>
    <name type="common">Giant roundworm</name>
    <dbReference type="NCBI Taxonomy" id="6252"/>
    <lineage>
        <taxon>Eukaryota</taxon>
        <taxon>Metazoa</taxon>
        <taxon>Ecdysozoa</taxon>
        <taxon>Nematoda</taxon>
        <taxon>Chromadorea</taxon>
        <taxon>Rhabditida</taxon>
        <taxon>Spirurina</taxon>
        <taxon>Ascaridomorpha</taxon>
        <taxon>Ascaridoidea</taxon>
        <taxon>Ascarididae</taxon>
        <taxon>Ascaris</taxon>
    </lineage>
</organism>
<protein>
    <submittedName>
        <fullName evidence="2">BHLH domain-containing protein</fullName>
    </submittedName>
</protein>
<evidence type="ECO:0000313" key="1">
    <source>
        <dbReference type="Proteomes" id="UP000036681"/>
    </source>
</evidence>
<name>A0A0M3HFD5_ASCLU</name>
<dbReference type="WBParaSite" id="ALUE_0000023001-mRNA-1">
    <property type="protein sequence ID" value="ALUE_0000023001-mRNA-1"/>
    <property type="gene ID" value="ALUE_0000023001"/>
</dbReference>
<evidence type="ECO:0000313" key="2">
    <source>
        <dbReference type="WBParaSite" id="ALUE_0000023001-mRNA-1"/>
    </source>
</evidence>
<sequence>METYNIMVDPRVCRGSVAANRRAQQERIRKEIHKKESEKRFRANVIRNRLSMGLSRYPLGGAEAHATKLSRISRLASMAGYEHLSKHKALLDDGIMKLLPDEIRSSELSRNTAIDKKWANSSGFGKKRTAFGNVRLVPMDTLTRAKYFATPDRSTAVRRAITTPPPTSAGICGRSDALVQTADVSDTKMLTFKSEVNRSSEEMIVRP</sequence>
<proteinExistence type="predicted"/>
<accession>A0A0M3HFD5</accession>
<dbReference type="AlphaFoldDB" id="A0A0M3HFD5"/>
<reference evidence="2" key="1">
    <citation type="submission" date="2017-02" db="UniProtKB">
        <authorList>
            <consortium name="WormBaseParasite"/>
        </authorList>
    </citation>
    <scope>IDENTIFICATION</scope>
</reference>
<dbReference type="Proteomes" id="UP000036681">
    <property type="component" value="Unplaced"/>
</dbReference>